<proteinExistence type="predicted"/>
<dbReference type="InterPro" id="IPR022791">
    <property type="entry name" value="L-PG_synthase/AglD"/>
</dbReference>
<evidence type="ECO:0000256" key="6">
    <source>
        <dbReference type="SAM" id="Phobius"/>
    </source>
</evidence>
<gene>
    <name evidence="7" type="ORF">G3M70_06650</name>
</gene>
<dbReference type="PANTHER" id="PTHR39087:SF2">
    <property type="entry name" value="UPF0104 MEMBRANE PROTEIN MJ1595"/>
    <property type="match status" value="1"/>
</dbReference>
<dbReference type="Proteomes" id="UP000594688">
    <property type="component" value="Chromosome"/>
</dbReference>
<feature type="transmembrane region" description="Helical" evidence="6">
    <location>
        <begin position="279"/>
        <end position="299"/>
    </location>
</feature>
<evidence type="ECO:0000256" key="3">
    <source>
        <dbReference type="ARBA" id="ARBA00022692"/>
    </source>
</evidence>
<dbReference type="KEGG" id="nli:G3M70_06650"/>
<sequence>MPDFTISKQGAGILFVGLVSVILLIVWQGVGSVVDIISQVGWGLLWLLPLFLCVLLLMTRAWQELFVDANSPPFSKLLFFNWIGNSINWLLPVAQLGGDFVKAWWLARTQVASGSWSAASVIVDKTIQALVQATVALIGVALLASHSGNNEIVFAGLAFAILLSGGIYIFYRLQRSSLFSKTSRLAGSWKKKAAHLSGGAEHLDVTIETIYQNRKAILSSYLWRLVSRLILATEIWLALGMLGISVGAVEALLLECLGQTVRAAAFMIPGAYGVQEGGYMTLGLAIGLPLEVSLSLSLIKRLRELMVGVPALVVWQWMEARSLAKVDLPS</sequence>
<evidence type="ECO:0000313" key="7">
    <source>
        <dbReference type="EMBL" id="QPJ61581.1"/>
    </source>
</evidence>
<feature type="transmembrane region" description="Helical" evidence="6">
    <location>
        <begin position="12"/>
        <end position="30"/>
    </location>
</feature>
<protein>
    <submittedName>
        <fullName evidence="7">TIGR00374 family protein</fullName>
    </submittedName>
</protein>
<comment type="subcellular location">
    <subcellularLocation>
        <location evidence="1">Cell membrane</location>
        <topology evidence="1">Multi-pass membrane protein</topology>
    </subcellularLocation>
</comment>
<dbReference type="NCBIfam" id="TIGR03476">
    <property type="entry name" value="HpnL"/>
    <property type="match status" value="1"/>
</dbReference>
<dbReference type="EMBL" id="CP048685">
    <property type="protein sequence ID" value="QPJ61581.1"/>
    <property type="molecule type" value="Genomic_DNA"/>
</dbReference>
<feature type="transmembrane region" description="Helical" evidence="6">
    <location>
        <begin position="129"/>
        <end position="146"/>
    </location>
</feature>
<keyword evidence="4 6" id="KW-1133">Transmembrane helix</keyword>
<dbReference type="Pfam" id="PF03706">
    <property type="entry name" value="LPG_synthase_TM"/>
    <property type="match status" value="1"/>
</dbReference>
<dbReference type="PANTHER" id="PTHR39087">
    <property type="entry name" value="UPF0104 MEMBRANE PROTEIN MJ1595"/>
    <property type="match status" value="1"/>
</dbReference>
<evidence type="ECO:0000313" key="8">
    <source>
        <dbReference type="Proteomes" id="UP000594688"/>
    </source>
</evidence>
<evidence type="ECO:0000256" key="1">
    <source>
        <dbReference type="ARBA" id="ARBA00004651"/>
    </source>
</evidence>
<evidence type="ECO:0000256" key="2">
    <source>
        <dbReference type="ARBA" id="ARBA00022475"/>
    </source>
</evidence>
<evidence type="ECO:0000256" key="4">
    <source>
        <dbReference type="ARBA" id="ARBA00022989"/>
    </source>
</evidence>
<keyword evidence="2" id="KW-1003">Cell membrane</keyword>
<name>A0A7T0BVG5_9BACT</name>
<feature type="transmembrane region" description="Helical" evidence="6">
    <location>
        <begin position="36"/>
        <end position="57"/>
    </location>
</feature>
<accession>A0A7T0BVG5</accession>
<organism evidence="7 8">
    <name type="scientific">Candidatus Nitronauta litoralis</name>
    <dbReference type="NCBI Taxonomy" id="2705533"/>
    <lineage>
        <taxon>Bacteria</taxon>
        <taxon>Pseudomonadati</taxon>
        <taxon>Nitrospinota/Tectimicrobiota group</taxon>
        <taxon>Nitrospinota</taxon>
        <taxon>Nitrospinia</taxon>
        <taxon>Nitrospinales</taxon>
        <taxon>Nitrospinaceae</taxon>
        <taxon>Candidatus Nitronauta</taxon>
    </lineage>
</organism>
<dbReference type="AlphaFoldDB" id="A0A7T0BVG5"/>
<reference evidence="7 8" key="1">
    <citation type="submission" date="2020-02" db="EMBL/GenBank/DDBJ databases">
        <title>Genomic and physiological characterization of two novel Nitrospinaceae genera.</title>
        <authorList>
            <person name="Mueller A.J."/>
            <person name="Jung M.-Y."/>
            <person name="Strachan C.R."/>
            <person name="Herbold C.W."/>
            <person name="Kirkegaard R.H."/>
            <person name="Daims H."/>
        </authorList>
    </citation>
    <scope>NUCLEOTIDE SEQUENCE [LARGE SCALE GENOMIC DNA]</scope>
    <source>
        <strain evidence="7">EB</strain>
    </source>
</reference>
<dbReference type="GO" id="GO:0005886">
    <property type="term" value="C:plasma membrane"/>
    <property type="evidence" value="ECO:0007669"/>
    <property type="project" value="UniProtKB-SubCell"/>
</dbReference>
<evidence type="ECO:0000256" key="5">
    <source>
        <dbReference type="ARBA" id="ARBA00023136"/>
    </source>
</evidence>
<keyword evidence="3 6" id="KW-0812">Transmembrane</keyword>
<feature type="transmembrane region" description="Helical" evidence="6">
    <location>
        <begin position="152"/>
        <end position="171"/>
    </location>
</feature>
<keyword evidence="5 6" id="KW-0472">Membrane</keyword>